<dbReference type="Gene3D" id="3.40.50.300">
    <property type="entry name" value="P-loop containing nucleotide triphosphate hydrolases"/>
    <property type="match status" value="1"/>
</dbReference>
<proteinExistence type="predicted"/>
<dbReference type="InterPro" id="IPR058852">
    <property type="entry name" value="HTH_77"/>
</dbReference>
<dbReference type="InterPro" id="IPR027417">
    <property type="entry name" value="P-loop_NTPase"/>
</dbReference>
<reference evidence="2" key="1">
    <citation type="journal article" date="2014" name="Int. J. Syst. Evol. Microbiol.">
        <title>Complete genome sequence of Corynebacterium casei LMG S-19264T (=DSM 44701T), isolated from a smear-ripened cheese.</title>
        <authorList>
            <consortium name="US DOE Joint Genome Institute (JGI-PGF)"/>
            <person name="Walter F."/>
            <person name="Albersmeier A."/>
            <person name="Kalinowski J."/>
            <person name="Ruckert C."/>
        </authorList>
    </citation>
    <scope>NUCLEOTIDE SEQUENCE</scope>
    <source>
        <strain evidence="2">JCM 4815</strain>
    </source>
</reference>
<evidence type="ECO:0000259" key="1">
    <source>
        <dbReference type="Pfam" id="PF25872"/>
    </source>
</evidence>
<dbReference type="PANTHER" id="PTHR47691:SF3">
    <property type="entry name" value="HTH-TYPE TRANSCRIPTIONAL REGULATOR RV0890C-RELATED"/>
    <property type="match status" value="1"/>
</dbReference>
<dbReference type="RefSeq" id="WP_229859950.1">
    <property type="nucleotide sequence ID" value="NZ_BMVW01000028.1"/>
</dbReference>
<dbReference type="Proteomes" id="UP000622166">
    <property type="component" value="Unassembled WGS sequence"/>
</dbReference>
<sequence>MEFFRADWPAGEVPVETTSFVGRRAELIEIGCTLEEARLVTLTGVGGVGKTRLALRAAAGLRAAFPDGVHLVELSPVPRAEHHDTNLLALTVMEALRLEDQTTRPALEVVSEWLADKHLLLLLDCCEHLTVPCAHLAGELLTAAPGLRILATSRQPLGSPAERVLAVPPLPLPGPDHAGGIGDRDGAVALFLHRTVDLMPGLAADDAGRKTVTDVCARLEGIPLAIELAAARLPELTPHQLLERLQARFEVLTADEDGGGEPRHQALRTTIGWSHELCAPLERLLWARLSVFAGGFDRDAAQDVCAGGPLAAADVPRLLDGLAARSLLRRQTAGAGVARYTMLDTVREFGAQWLAGLGEDQATARRHCAHFLAFARQADAAWVGPDQSAWYQRTATDHANFRAALDRCLTRGDGHTALELGASLWFFWLACGFLREGRHYLDRALARFPEPSPVRSKAVWACGATALAQGDTDAVLRLGKEFRATAEATADPAMLIAAAHLTATRLVLCGENAQAATVFDATPYAQDHGRAYIGARFLAWPVRAFAHVALGEFAAAAAVADALRAECVQRGDRWARAWADYVRALAALALGHPNEAATHARAALEGKALLHDSTGMATALDLLASVAAADGRGEQAARLLGIAQRLWNSVGRNQLGIPALVAARRASERQARDAGGDAVYETAYRKGLEGSINDGLAYALHAT</sequence>
<dbReference type="PRINTS" id="PR00364">
    <property type="entry name" value="DISEASERSIST"/>
</dbReference>
<organism evidence="2 3">
    <name type="scientific">Streptomyces poonensis</name>
    <dbReference type="NCBI Taxonomy" id="68255"/>
    <lineage>
        <taxon>Bacteria</taxon>
        <taxon>Bacillati</taxon>
        <taxon>Actinomycetota</taxon>
        <taxon>Actinomycetes</taxon>
        <taxon>Kitasatosporales</taxon>
        <taxon>Streptomycetaceae</taxon>
        <taxon>Streptomyces</taxon>
    </lineage>
</organism>
<evidence type="ECO:0000313" key="3">
    <source>
        <dbReference type="Proteomes" id="UP000622166"/>
    </source>
</evidence>
<gene>
    <name evidence="2" type="ORF">GCM10010365_74420</name>
</gene>
<comment type="caution">
    <text evidence="2">The sequence shown here is derived from an EMBL/GenBank/DDBJ whole genome shotgun (WGS) entry which is preliminary data.</text>
</comment>
<accession>A0A918QEU0</accession>
<dbReference type="Pfam" id="PF25872">
    <property type="entry name" value="HTH_77"/>
    <property type="match status" value="1"/>
</dbReference>
<dbReference type="AlphaFoldDB" id="A0A918QEU0"/>
<reference evidence="2" key="2">
    <citation type="submission" date="2020-09" db="EMBL/GenBank/DDBJ databases">
        <authorList>
            <person name="Sun Q."/>
            <person name="Ohkuma M."/>
        </authorList>
    </citation>
    <scope>NUCLEOTIDE SEQUENCE</scope>
    <source>
        <strain evidence="2">JCM 4815</strain>
    </source>
</reference>
<dbReference type="SUPFAM" id="SSF52540">
    <property type="entry name" value="P-loop containing nucleoside triphosphate hydrolases"/>
    <property type="match status" value="1"/>
</dbReference>
<dbReference type="InterPro" id="IPR011990">
    <property type="entry name" value="TPR-like_helical_dom_sf"/>
</dbReference>
<dbReference type="PANTHER" id="PTHR47691">
    <property type="entry name" value="REGULATOR-RELATED"/>
    <property type="match status" value="1"/>
</dbReference>
<dbReference type="SUPFAM" id="SSF48452">
    <property type="entry name" value="TPR-like"/>
    <property type="match status" value="1"/>
</dbReference>
<keyword evidence="3" id="KW-1185">Reference proteome</keyword>
<protein>
    <submittedName>
        <fullName evidence="2">LuxR family transcriptional regulator</fullName>
    </submittedName>
</protein>
<dbReference type="EMBL" id="BMVW01000028">
    <property type="protein sequence ID" value="GGZ42794.1"/>
    <property type="molecule type" value="Genomic_DNA"/>
</dbReference>
<feature type="domain" description="Winged helix-turn-helix" evidence="1">
    <location>
        <begin position="284"/>
        <end position="355"/>
    </location>
</feature>
<name>A0A918QEU0_9ACTN</name>
<evidence type="ECO:0000313" key="2">
    <source>
        <dbReference type="EMBL" id="GGZ42794.1"/>
    </source>
</evidence>